<reference evidence="2 3" key="1">
    <citation type="journal article" date="2020" name="Phytopathology">
        <title>Genome Sequence Resources of Colletotrichum truncatum, C. plurivorum, C. musicola, and C. sojae: Four Species Pathogenic to Soybean (Glycine max).</title>
        <authorList>
            <person name="Rogerio F."/>
            <person name="Boufleur T.R."/>
            <person name="Ciampi-Guillardi M."/>
            <person name="Sukno S.A."/>
            <person name="Thon M.R."/>
            <person name="Massola Junior N.S."/>
            <person name="Baroncelli R."/>
        </authorList>
    </citation>
    <scope>NUCLEOTIDE SEQUENCE [LARGE SCALE GENOMIC DNA]</scope>
    <source>
        <strain evidence="2 3">LFN0009</strain>
    </source>
</reference>
<accession>A0A8H6IVJ3</accession>
<dbReference type="Proteomes" id="UP000652219">
    <property type="component" value="Unassembled WGS sequence"/>
</dbReference>
<evidence type="ECO:0000313" key="3">
    <source>
        <dbReference type="Proteomes" id="UP000652219"/>
    </source>
</evidence>
<dbReference type="EMBL" id="WIGN01000303">
    <property type="protein sequence ID" value="KAF6800891.1"/>
    <property type="molecule type" value="Genomic_DNA"/>
</dbReference>
<protein>
    <submittedName>
        <fullName evidence="2">Uncharacterized protein</fullName>
    </submittedName>
</protein>
<evidence type="ECO:0000313" key="2">
    <source>
        <dbReference type="EMBL" id="KAF6800891.1"/>
    </source>
</evidence>
<name>A0A8H6IVJ3_9PEZI</name>
<feature type="transmembrane region" description="Helical" evidence="1">
    <location>
        <begin position="94"/>
        <end position="113"/>
    </location>
</feature>
<evidence type="ECO:0000256" key="1">
    <source>
        <dbReference type="SAM" id="Phobius"/>
    </source>
</evidence>
<sequence length="150" mass="16115">MNGRQYNWATSEIGVETNVWKPLFSNDRLYIARENNHQDQGGAARAGPEILQTSGAGPSLDLQSGRAAFGRPITSPTFKSTQTRNPRRIKMVKISITLLLAAAPMALAAPGSIDERQAAGCSPEETVCRDGDAWCCIGSTCYQFAPPVAC</sequence>
<proteinExistence type="predicted"/>
<dbReference type="AlphaFoldDB" id="A0A8H6IVJ3"/>
<keyword evidence="1" id="KW-0472">Membrane</keyword>
<keyword evidence="3" id="KW-1185">Reference proteome</keyword>
<organism evidence="2 3">
    <name type="scientific">Colletotrichum sojae</name>
    <dbReference type="NCBI Taxonomy" id="2175907"/>
    <lineage>
        <taxon>Eukaryota</taxon>
        <taxon>Fungi</taxon>
        <taxon>Dikarya</taxon>
        <taxon>Ascomycota</taxon>
        <taxon>Pezizomycotina</taxon>
        <taxon>Sordariomycetes</taxon>
        <taxon>Hypocreomycetidae</taxon>
        <taxon>Glomerellales</taxon>
        <taxon>Glomerellaceae</taxon>
        <taxon>Colletotrichum</taxon>
        <taxon>Colletotrichum orchidearum species complex</taxon>
    </lineage>
</organism>
<keyword evidence="1" id="KW-0812">Transmembrane</keyword>
<comment type="caution">
    <text evidence="2">The sequence shown here is derived from an EMBL/GenBank/DDBJ whole genome shotgun (WGS) entry which is preliminary data.</text>
</comment>
<keyword evidence="1" id="KW-1133">Transmembrane helix</keyword>
<gene>
    <name evidence="2" type="ORF">CSOJ01_12153</name>
</gene>